<evidence type="ECO:0000313" key="3">
    <source>
        <dbReference type="Proteomes" id="UP000187609"/>
    </source>
</evidence>
<proteinExistence type="predicted"/>
<dbReference type="Gramene" id="OIT35217">
    <property type="protein sequence ID" value="OIT35217"/>
    <property type="gene ID" value="A4A49_32738"/>
</dbReference>
<comment type="caution">
    <text evidence="2">The sequence shown here is derived from an EMBL/GenBank/DDBJ whole genome shotgun (WGS) entry which is preliminary data.</text>
</comment>
<reference evidence="2" key="1">
    <citation type="submission" date="2016-11" db="EMBL/GenBank/DDBJ databases">
        <title>The genome of Nicotiana attenuata.</title>
        <authorList>
            <person name="Xu S."/>
            <person name="Brockmoeller T."/>
            <person name="Gaquerel E."/>
            <person name="Navarro A."/>
            <person name="Kuhl H."/>
            <person name="Gase K."/>
            <person name="Ling Z."/>
            <person name="Zhou W."/>
            <person name="Kreitzer C."/>
            <person name="Stanke M."/>
            <person name="Tang H."/>
            <person name="Lyons E."/>
            <person name="Pandey P."/>
            <person name="Pandey S.P."/>
            <person name="Timmermann B."/>
            <person name="Baldwin I.T."/>
        </authorList>
    </citation>
    <scope>NUCLEOTIDE SEQUENCE [LARGE SCALE GENOMIC DNA]</scope>
    <source>
        <strain evidence="2">UT</strain>
    </source>
</reference>
<dbReference type="AlphaFoldDB" id="A0A314L1S0"/>
<evidence type="ECO:0000256" key="1">
    <source>
        <dbReference type="SAM" id="MobiDB-lite"/>
    </source>
</evidence>
<organism evidence="2 3">
    <name type="scientific">Nicotiana attenuata</name>
    <name type="common">Coyote tobacco</name>
    <dbReference type="NCBI Taxonomy" id="49451"/>
    <lineage>
        <taxon>Eukaryota</taxon>
        <taxon>Viridiplantae</taxon>
        <taxon>Streptophyta</taxon>
        <taxon>Embryophyta</taxon>
        <taxon>Tracheophyta</taxon>
        <taxon>Spermatophyta</taxon>
        <taxon>Magnoliopsida</taxon>
        <taxon>eudicotyledons</taxon>
        <taxon>Gunneridae</taxon>
        <taxon>Pentapetalae</taxon>
        <taxon>asterids</taxon>
        <taxon>lamiids</taxon>
        <taxon>Solanales</taxon>
        <taxon>Solanaceae</taxon>
        <taxon>Nicotianoideae</taxon>
        <taxon>Nicotianeae</taxon>
        <taxon>Nicotiana</taxon>
    </lineage>
</organism>
<feature type="region of interest" description="Disordered" evidence="1">
    <location>
        <begin position="1"/>
        <end position="29"/>
    </location>
</feature>
<evidence type="ECO:0000313" key="2">
    <source>
        <dbReference type="EMBL" id="OIT35217.1"/>
    </source>
</evidence>
<name>A0A314L1S0_NICAT</name>
<dbReference type="EMBL" id="MJEQ01000588">
    <property type="protein sequence ID" value="OIT35217.1"/>
    <property type="molecule type" value="Genomic_DNA"/>
</dbReference>
<sequence length="160" mass="17496">MSDSPSSVPGTPSTPGTPDITVGSTTGSCPSSRSAISAVGEKFVPNGHSISKTITDTFMERQDATGYTWKVVCQSTRDFYGLISLKNAKADELHYRSLPKSVLYKVSSCISAYDIWMTLEADFEYENIEVALMQIEESQIEEEVIGMLAMSDSEVEDETN</sequence>
<accession>A0A314L1S0</accession>
<dbReference type="Proteomes" id="UP000187609">
    <property type="component" value="Unassembled WGS sequence"/>
</dbReference>
<gene>
    <name evidence="2" type="ORF">A4A49_32738</name>
</gene>
<keyword evidence="3" id="KW-1185">Reference proteome</keyword>
<protein>
    <submittedName>
        <fullName evidence="2">Uncharacterized protein</fullName>
    </submittedName>
</protein>
<feature type="compositionally biased region" description="Low complexity" evidence="1">
    <location>
        <begin position="1"/>
        <end position="19"/>
    </location>
</feature>